<gene>
    <name evidence="1" type="ORF">EZS27_005395</name>
</gene>
<accession>A0A5J4SMZ5</accession>
<dbReference type="InterPro" id="IPR023296">
    <property type="entry name" value="Glyco_hydro_beta-prop_sf"/>
</dbReference>
<dbReference type="SUPFAM" id="SSF75005">
    <property type="entry name" value="Arabinanase/levansucrase/invertase"/>
    <property type="match status" value="2"/>
</dbReference>
<comment type="caution">
    <text evidence="1">The sequence shown here is derived from an EMBL/GenBank/DDBJ whole genome shotgun (WGS) entry which is preliminary data.</text>
</comment>
<evidence type="ECO:0000313" key="1">
    <source>
        <dbReference type="EMBL" id="KAA6347102.1"/>
    </source>
</evidence>
<dbReference type="EMBL" id="SNRY01000106">
    <property type="protein sequence ID" value="KAA6347102.1"/>
    <property type="molecule type" value="Genomic_DNA"/>
</dbReference>
<sequence>MLRKLLLLYRKIIYFIYGRKWIGLINYYRTCYVRNLPPKYNYDIVHPCIRYTEDPFRGFNWWMVFTPYYKADSRMENPILCHGVSENDEPPLVWEFEEVLAETPFTGYNSDPTMFFKEGKLHVYWRENDTLRTRRDGAYRGIYGVVLDAENITYIDRPILSEHEKYVDREVSPTFLFLNEDWFCYAPHIRFKIEKLIFPNKRINKIVGRILQILSLLEIYSDQKSYGLAIWKHSDADTFEYKKTVKFKNCNKLYKPWHCDFFEYENQLYVLLQTNQSNSDICLGVSKDFENFTLFTKPLLTSKSISKVGIYKSTGGVHNGHLYLYYTAQDSNNRGVNQLYSAGFNFKELIQKLEKK</sequence>
<dbReference type="AlphaFoldDB" id="A0A5J4SMZ5"/>
<dbReference type="Gene3D" id="2.115.10.20">
    <property type="entry name" value="Glycosyl hydrolase domain, family 43"/>
    <property type="match status" value="1"/>
</dbReference>
<organism evidence="1">
    <name type="scientific">termite gut metagenome</name>
    <dbReference type="NCBI Taxonomy" id="433724"/>
    <lineage>
        <taxon>unclassified sequences</taxon>
        <taxon>metagenomes</taxon>
        <taxon>organismal metagenomes</taxon>
    </lineage>
</organism>
<proteinExistence type="predicted"/>
<reference evidence="1" key="1">
    <citation type="submission" date="2019-03" db="EMBL/GenBank/DDBJ databases">
        <title>Single cell metagenomics reveals metabolic interactions within the superorganism composed of flagellate Streblomastix strix and complex community of Bacteroidetes bacteria on its surface.</title>
        <authorList>
            <person name="Treitli S.C."/>
            <person name="Kolisko M."/>
            <person name="Husnik F."/>
            <person name="Keeling P."/>
            <person name="Hampl V."/>
        </authorList>
    </citation>
    <scope>NUCLEOTIDE SEQUENCE</scope>
    <source>
        <strain evidence="1">STM</strain>
    </source>
</reference>
<name>A0A5J4SMZ5_9ZZZZ</name>
<evidence type="ECO:0008006" key="2">
    <source>
        <dbReference type="Google" id="ProtNLM"/>
    </source>
</evidence>
<protein>
    <recommendedName>
        <fullName evidence="2">Glycosyl hydrolase family 32 N-terminal domain-containing protein</fullName>
    </recommendedName>
</protein>